<keyword evidence="7" id="KW-0675">Receptor</keyword>
<feature type="domain" description="Nuclear receptor" evidence="9">
    <location>
        <begin position="74"/>
        <end position="149"/>
    </location>
</feature>
<dbReference type="InterPro" id="IPR000536">
    <property type="entry name" value="Nucl_hrmn_rcpt_lig-bd"/>
</dbReference>
<dbReference type="Gene3D" id="3.30.50.10">
    <property type="entry name" value="Erythroid Transcription Factor GATA-1, subunit A"/>
    <property type="match status" value="1"/>
</dbReference>
<dbReference type="PROSITE" id="PS51030">
    <property type="entry name" value="NUCLEAR_REC_DBD_2"/>
    <property type="match status" value="1"/>
</dbReference>
<protein>
    <submittedName>
        <fullName evidence="11">Uncharacterized protein</fullName>
    </submittedName>
</protein>
<evidence type="ECO:0000256" key="6">
    <source>
        <dbReference type="ARBA" id="ARBA00023163"/>
    </source>
</evidence>
<dbReference type="GO" id="GO:0045944">
    <property type="term" value="P:positive regulation of transcription by RNA polymerase II"/>
    <property type="evidence" value="ECO:0007669"/>
    <property type="project" value="TreeGrafter"/>
</dbReference>
<keyword evidence="6" id="KW-0804">Transcription</keyword>
<sequence>MITEKSTMTCEEKPKRRRILIISGEECVLNEIKNSQNVSLCQSLILETDDDDMEISYSQINQLSSQLKKTKNITLICVICGAPALGYNFDAISCESCKSFFRRNALKNPSLECPRQGLCEITFDSRRRCSACRLTKCFKSGMRCDRLVMAEQKANERLKKEENLNMNLNTNFIVHNELVSSPKSNLFILSNYRQQTSSKTQQGLLSPEDLQRIEYIQFLYQKRIELARDGLPWNPSTHAMTFLQKLNSHSVPLIRLLTFFKQIPEFNELDVDDKVTLIKFNLLPLLCINCTLSYKIETDQIVETDSDVPWDSSIIQEVYGYDGYLQMRKIFESFVYIAQYDQRIIQLILITLILTKGFSTGDGELEPILNDGMAVYRAQNYYIELLWKPSRAGFKLLWKYIETVHGPEKVIHVWRKVITHFITWQTLHKKLRDNVERNLLLSDKSELLPLMKSLFHIS</sequence>
<dbReference type="GO" id="GO:0000978">
    <property type="term" value="F:RNA polymerase II cis-regulatory region sequence-specific DNA binding"/>
    <property type="evidence" value="ECO:0007669"/>
    <property type="project" value="TreeGrafter"/>
</dbReference>
<name>A0A814PZU9_9BILA</name>
<evidence type="ECO:0000256" key="3">
    <source>
        <dbReference type="ARBA" id="ARBA00022833"/>
    </source>
</evidence>
<dbReference type="GO" id="GO:0008270">
    <property type="term" value="F:zinc ion binding"/>
    <property type="evidence" value="ECO:0007669"/>
    <property type="project" value="UniProtKB-KW"/>
</dbReference>
<dbReference type="Gene3D" id="1.10.565.10">
    <property type="entry name" value="Retinoid X Receptor"/>
    <property type="match status" value="1"/>
</dbReference>
<dbReference type="InterPro" id="IPR035500">
    <property type="entry name" value="NHR-like_dom_sf"/>
</dbReference>
<dbReference type="SMART" id="SM00399">
    <property type="entry name" value="ZnF_C4"/>
    <property type="match status" value="1"/>
</dbReference>
<evidence type="ECO:0000256" key="8">
    <source>
        <dbReference type="ARBA" id="ARBA00023242"/>
    </source>
</evidence>
<accession>A0A814PZU9</accession>
<dbReference type="Pfam" id="PF00105">
    <property type="entry name" value="zf-C4"/>
    <property type="match status" value="1"/>
</dbReference>
<dbReference type="InterPro" id="IPR013088">
    <property type="entry name" value="Znf_NHR/GATA"/>
</dbReference>
<dbReference type="PROSITE" id="PS51843">
    <property type="entry name" value="NR_LBD"/>
    <property type="match status" value="1"/>
</dbReference>
<proteinExistence type="predicted"/>
<gene>
    <name evidence="11" type="ORF">RFH988_LOCUS19953</name>
</gene>
<keyword evidence="5" id="KW-0238">DNA-binding</keyword>
<evidence type="ECO:0000256" key="5">
    <source>
        <dbReference type="ARBA" id="ARBA00023125"/>
    </source>
</evidence>
<dbReference type="AlphaFoldDB" id="A0A814PZU9"/>
<feature type="domain" description="NR LBD" evidence="10">
    <location>
        <begin position="208"/>
        <end position="458"/>
    </location>
</feature>
<dbReference type="SUPFAM" id="SSF57716">
    <property type="entry name" value="Glucocorticoid receptor-like (DNA-binding domain)"/>
    <property type="match status" value="1"/>
</dbReference>
<comment type="caution">
    <text evidence="11">The sequence shown here is derived from an EMBL/GenBank/DDBJ whole genome shotgun (WGS) entry which is preliminary data.</text>
</comment>
<dbReference type="GO" id="GO:0030154">
    <property type="term" value="P:cell differentiation"/>
    <property type="evidence" value="ECO:0007669"/>
    <property type="project" value="TreeGrafter"/>
</dbReference>
<evidence type="ECO:0000313" key="12">
    <source>
        <dbReference type="Proteomes" id="UP000663882"/>
    </source>
</evidence>
<dbReference type="InterPro" id="IPR001628">
    <property type="entry name" value="Znf_hrmn_rcpt"/>
</dbReference>
<keyword evidence="1" id="KW-0479">Metal-binding</keyword>
<dbReference type="PROSITE" id="PS00031">
    <property type="entry name" value="NUCLEAR_REC_DBD_1"/>
    <property type="match status" value="1"/>
</dbReference>
<evidence type="ECO:0000256" key="4">
    <source>
        <dbReference type="ARBA" id="ARBA00023015"/>
    </source>
</evidence>
<dbReference type="GO" id="GO:0004879">
    <property type="term" value="F:nuclear receptor activity"/>
    <property type="evidence" value="ECO:0007669"/>
    <property type="project" value="TreeGrafter"/>
</dbReference>
<evidence type="ECO:0000259" key="10">
    <source>
        <dbReference type="PROSITE" id="PS51843"/>
    </source>
</evidence>
<keyword evidence="4" id="KW-0805">Transcription regulation</keyword>
<evidence type="ECO:0000313" key="11">
    <source>
        <dbReference type="EMBL" id="CAF1113305.1"/>
    </source>
</evidence>
<dbReference type="PANTHER" id="PTHR24082:SF283">
    <property type="entry name" value="NUCLEAR HORMONE RECEPTOR HR96"/>
    <property type="match status" value="1"/>
</dbReference>
<dbReference type="PRINTS" id="PR00047">
    <property type="entry name" value="STROIDFINGER"/>
</dbReference>
<evidence type="ECO:0000256" key="2">
    <source>
        <dbReference type="ARBA" id="ARBA00022771"/>
    </source>
</evidence>
<dbReference type="PANTHER" id="PTHR24082">
    <property type="entry name" value="NUCLEAR HORMONE RECEPTOR"/>
    <property type="match status" value="1"/>
</dbReference>
<dbReference type="InterPro" id="IPR050234">
    <property type="entry name" value="Nuclear_hormone_rcpt_NR1"/>
</dbReference>
<dbReference type="EMBL" id="CAJNOO010001196">
    <property type="protein sequence ID" value="CAF1113305.1"/>
    <property type="molecule type" value="Genomic_DNA"/>
</dbReference>
<dbReference type="Proteomes" id="UP000663882">
    <property type="component" value="Unassembled WGS sequence"/>
</dbReference>
<dbReference type="GO" id="GO:0000122">
    <property type="term" value="P:negative regulation of transcription by RNA polymerase II"/>
    <property type="evidence" value="ECO:0007669"/>
    <property type="project" value="TreeGrafter"/>
</dbReference>
<reference evidence="11" key="1">
    <citation type="submission" date="2021-02" db="EMBL/GenBank/DDBJ databases">
        <authorList>
            <person name="Nowell W R."/>
        </authorList>
    </citation>
    <scope>NUCLEOTIDE SEQUENCE</scope>
</reference>
<organism evidence="11 12">
    <name type="scientific">Rotaria sordida</name>
    <dbReference type="NCBI Taxonomy" id="392033"/>
    <lineage>
        <taxon>Eukaryota</taxon>
        <taxon>Metazoa</taxon>
        <taxon>Spiralia</taxon>
        <taxon>Gnathifera</taxon>
        <taxon>Rotifera</taxon>
        <taxon>Eurotatoria</taxon>
        <taxon>Bdelloidea</taxon>
        <taxon>Philodinida</taxon>
        <taxon>Philodinidae</taxon>
        <taxon>Rotaria</taxon>
    </lineage>
</organism>
<keyword evidence="2" id="KW-0863">Zinc-finger</keyword>
<keyword evidence="3" id="KW-0862">Zinc</keyword>
<evidence type="ECO:0000256" key="7">
    <source>
        <dbReference type="ARBA" id="ARBA00023170"/>
    </source>
</evidence>
<dbReference type="OrthoDB" id="6352325at2759"/>
<dbReference type="SUPFAM" id="SSF48508">
    <property type="entry name" value="Nuclear receptor ligand-binding domain"/>
    <property type="match status" value="1"/>
</dbReference>
<evidence type="ECO:0000256" key="1">
    <source>
        <dbReference type="ARBA" id="ARBA00022723"/>
    </source>
</evidence>
<keyword evidence="8" id="KW-0539">Nucleus</keyword>
<evidence type="ECO:0000259" key="9">
    <source>
        <dbReference type="PROSITE" id="PS51030"/>
    </source>
</evidence>